<evidence type="ECO:0000256" key="1">
    <source>
        <dbReference type="ARBA" id="ARBA00004141"/>
    </source>
</evidence>
<feature type="transmembrane region" description="Helical" evidence="16">
    <location>
        <begin position="101"/>
        <end position="122"/>
    </location>
</feature>
<sequence length="460" mass="51141">MKPFRVIVACLMALPLASASDQEGLAVLATLPECAAKCLLTLTMKSTCELEDTQCLCDNAPLQQDVETCILATCTIKEALFTKNATLSLCHAPVRDRISSYVVLSNVVGVLSGVFCLVRFAAKFLCKVSLGMDDLFILVTILAAIPCMVIPPYGLAPNGLGTDIWTLTPTQITNLGHYFYILEILYFLVQVPLKLSFLFFYLEIFPSKRVQRALWVTVGLTAAFGFTFIIVTIFQCRPISYFWTKWDMEPSGTCLSIGGIVLSSSIINIALDLWILAIPLSQMNKTNLDWRKSVGIGVMFSIGIFVTVASILRLYTSIIAGTDKNNNVSWEYLELCKWSTIEHNVGIWCACLPAIRVLLIRLFPRMLDTSKRYLIRGSHVGNKCGANDASSVNDNKSRPQSEPPGRNAQPRTRVDPIGITCDRTPEANYDEQDETHLVHMKTIGHKNKTYPTRPEDSVQY</sequence>
<comment type="subcellular location">
    <subcellularLocation>
        <location evidence="2">Membrane</location>
        <topology evidence="2">Lipid-anchor</topology>
        <topology evidence="2">GPI-anchor</topology>
    </subcellularLocation>
    <subcellularLocation>
        <location evidence="1">Membrane</location>
        <topology evidence="1">Multi-pass membrane protein</topology>
    </subcellularLocation>
    <subcellularLocation>
        <location evidence="3">Secreted</location>
    </subcellularLocation>
</comment>
<feature type="compositionally biased region" description="Polar residues" evidence="15">
    <location>
        <begin position="388"/>
        <end position="400"/>
    </location>
</feature>
<evidence type="ECO:0000256" key="8">
    <source>
        <dbReference type="ARBA" id="ARBA00022729"/>
    </source>
</evidence>
<dbReference type="GO" id="GO:0098552">
    <property type="term" value="C:side of membrane"/>
    <property type="evidence" value="ECO:0007669"/>
    <property type="project" value="UniProtKB-KW"/>
</dbReference>
<feature type="transmembrane region" description="Helical" evidence="16">
    <location>
        <begin position="293"/>
        <end position="315"/>
    </location>
</feature>
<dbReference type="InterPro" id="IPR049326">
    <property type="entry name" value="Rhodopsin_dom_fungi"/>
</dbReference>
<name>A0A8H5SVA5_FUSHE</name>
<protein>
    <submittedName>
        <fullName evidence="19">Integral membrane protein PTH11</fullName>
    </submittedName>
</protein>
<dbReference type="GO" id="GO:0046872">
    <property type="term" value="F:metal ion binding"/>
    <property type="evidence" value="ECO:0007669"/>
    <property type="project" value="UniProtKB-UniRule"/>
</dbReference>
<proteinExistence type="inferred from homology"/>
<feature type="disulfide bond" evidence="14">
    <location>
        <begin position="57"/>
        <end position="90"/>
    </location>
</feature>
<feature type="disulfide bond" evidence="14">
    <location>
        <begin position="48"/>
        <end position="55"/>
    </location>
</feature>
<evidence type="ECO:0000256" key="4">
    <source>
        <dbReference type="ARBA" id="ARBA00010031"/>
    </source>
</evidence>
<evidence type="ECO:0000256" key="11">
    <source>
        <dbReference type="ARBA" id="ARBA00023157"/>
    </source>
</evidence>
<evidence type="ECO:0000256" key="5">
    <source>
        <dbReference type="ARBA" id="ARBA00022525"/>
    </source>
</evidence>
<keyword evidence="5" id="KW-0964">Secreted</keyword>
<keyword evidence="10 16" id="KW-0472">Membrane</keyword>
<feature type="chain" id="PRO_5034455422" evidence="17">
    <location>
        <begin position="20"/>
        <end position="460"/>
    </location>
</feature>
<dbReference type="EMBL" id="JAAGWQ010000271">
    <property type="protein sequence ID" value="KAF5657713.1"/>
    <property type="molecule type" value="Genomic_DNA"/>
</dbReference>
<feature type="region of interest" description="Disordered" evidence="15">
    <location>
        <begin position="385"/>
        <end position="436"/>
    </location>
</feature>
<dbReference type="SMART" id="SM00747">
    <property type="entry name" value="CFEM"/>
    <property type="match status" value="1"/>
</dbReference>
<dbReference type="AlphaFoldDB" id="A0A8H5SVA5"/>
<feature type="transmembrane region" description="Helical" evidence="16">
    <location>
        <begin position="134"/>
        <end position="155"/>
    </location>
</feature>
<keyword evidence="14" id="KW-0349">Heme</keyword>
<keyword evidence="12" id="KW-0449">Lipoprotein</keyword>
<dbReference type="InterPro" id="IPR008427">
    <property type="entry name" value="Extracellular_membr_CFEM_dom"/>
</dbReference>
<keyword evidence="14" id="KW-0479">Metal-binding</keyword>
<feature type="region of interest" description="Disordered" evidence="15">
    <location>
        <begin position="441"/>
        <end position="460"/>
    </location>
</feature>
<evidence type="ECO:0000256" key="14">
    <source>
        <dbReference type="PROSITE-ProRule" id="PRU01356"/>
    </source>
</evidence>
<feature type="transmembrane region" description="Helical" evidence="16">
    <location>
        <begin position="175"/>
        <end position="202"/>
    </location>
</feature>
<evidence type="ECO:0000256" key="16">
    <source>
        <dbReference type="SAM" id="Phobius"/>
    </source>
</evidence>
<organism evidence="19 20">
    <name type="scientific">Fusarium heterosporum</name>
    <dbReference type="NCBI Taxonomy" id="42747"/>
    <lineage>
        <taxon>Eukaryota</taxon>
        <taxon>Fungi</taxon>
        <taxon>Dikarya</taxon>
        <taxon>Ascomycota</taxon>
        <taxon>Pezizomycotina</taxon>
        <taxon>Sordariomycetes</taxon>
        <taxon>Hypocreomycetidae</taxon>
        <taxon>Hypocreales</taxon>
        <taxon>Nectriaceae</taxon>
        <taxon>Fusarium</taxon>
        <taxon>Fusarium heterosporum species complex</taxon>
    </lineage>
</organism>
<comment type="similarity">
    <text evidence="4">Belongs to the RBT5 family.</text>
</comment>
<evidence type="ECO:0000256" key="9">
    <source>
        <dbReference type="ARBA" id="ARBA00022989"/>
    </source>
</evidence>
<evidence type="ECO:0000256" key="10">
    <source>
        <dbReference type="ARBA" id="ARBA00023136"/>
    </source>
</evidence>
<evidence type="ECO:0000313" key="19">
    <source>
        <dbReference type="EMBL" id="KAF5657713.1"/>
    </source>
</evidence>
<evidence type="ECO:0000256" key="15">
    <source>
        <dbReference type="SAM" id="MobiDB-lite"/>
    </source>
</evidence>
<dbReference type="PANTHER" id="PTHR33048:SF143">
    <property type="entry name" value="EXTRACELLULAR MEMBRANE PROTEIN CFEM DOMAIN-CONTAINING PROTEIN-RELATED"/>
    <property type="match status" value="1"/>
</dbReference>
<reference evidence="19 20" key="1">
    <citation type="submission" date="2020-05" db="EMBL/GenBank/DDBJ databases">
        <title>Identification and distribution of gene clusters putatively required for synthesis of sphingolipid metabolism inhibitors in phylogenetically diverse species of the filamentous fungus Fusarium.</title>
        <authorList>
            <person name="Kim H.-S."/>
            <person name="Busman M."/>
            <person name="Brown D.W."/>
            <person name="Divon H."/>
            <person name="Uhlig S."/>
            <person name="Proctor R.H."/>
        </authorList>
    </citation>
    <scope>NUCLEOTIDE SEQUENCE [LARGE SCALE GENOMIC DNA]</scope>
    <source>
        <strain evidence="19 20">NRRL 20693</strain>
    </source>
</reference>
<feature type="binding site" description="axial binding residue" evidence="14">
    <location>
        <position position="52"/>
    </location>
    <ligand>
        <name>heme</name>
        <dbReference type="ChEBI" id="CHEBI:30413"/>
    </ligand>
    <ligandPart>
        <name>Fe</name>
        <dbReference type="ChEBI" id="CHEBI:18248"/>
    </ligandPart>
</feature>
<comment type="similarity">
    <text evidence="13">Belongs to the SAT4 family.</text>
</comment>
<feature type="transmembrane region" description="Helical" evidence="16">
    <location>
        <begin position="214"/>
        <end position="235"/>
    </location>
</feature>
<evidence type="ECO:0000256" key="6">
    <source>
        <dbReference type="ARBA" id="ARBA00022622"/>
    </source>
</evidence>
<keyword evidence="6" id="KW-0336">GPI-anchor</keyword>
<keyword evidence="9 16" id="KW-1133">Transmembrane helix</keyword>
<keyword evidence="11 14" id="KW-1015">Disulfide bond</keyword>
<gene>
    <name evidence="19" type="ORF">FHETE_10276</name>
</gene>
<dbReference type="Proteomes" id="UP000567885">
    <property type="component" value="Unassembled WGS sequence"/>
</dbReference>
<evidence type="ECO:0000313" key="20">
    <source>
        <dbReference type="Proteomes" id="UP000567885"/>
    </source>
</evidence>
<evidence type="ECO:0000259" key="18">
    <source>
        <dbReference type="PROSITE" id="PS52012"/>
    </source>
</evidence>
<keyword evidence="6" id="KW-0325">Glycoprotein</keyword>
<feature type="transmembrane region" description="Helical" evidence="16">
    <location>
        <begin position="255"/>
        <end position="281"/>
    </location>
</feature>
<dbReference type="InterPro" id="IPR052337">
    <property type="entry name" value="SAT4-like"/>
</dbReference>
<dbReference type="PROSITE" id="PS52012">
    <property type="entry name" value="CFEM"/>
    <property type="match status" value="1"/>
</dbReference>
<dbReference type="PANTHER" id="PTHR33048">
    <property type="entry name" value="PTH11-LIKE INTEGRAL MEMBRANE PROTEIN (AFU_ORTHOLOGUE AFUA_5G11245)"/>
    <property type="match status" value="1"/>
</dbReference>
<accession>A0A8H5SVA5</accession>
<evidence type="ECO:0000256" key="3">
    <source>
        <dbReference type="ARBA" id="ARBA00004613"/>
    </source>
</evidence>
<feature type="disulfide bond" evidence="14">
    <location>
        <begin position="38"/>
        <end position="69"/>
    </location>
</feature>
<feature type="disulfide bond" evidence="14">
    <location>
        <begin position="34"/>
        <end position="74"/>
    </location>
</feature>
<keyword evidence="20" id="KW-1185">Reference proteome</keyword>
<comment type="caution">
    <text evidence="19">The sequence shown here is derived from an EMBL/GenBank/DDBJ whole genome shotgun (WGS) entry which is preliminary data.</text>
</comment>
<evidence type="ECO:0000256" key="13">
    <source>
        <dbReference type="ARBA" id="ARBA00038359"/>
    </source>
</evidence>
<keyword evidence="14" id="KW-0408">Iron</keyword>
<evidence type="ECO:0000256" key="12">
    <source>
        <dbReference type="ARBA" id="ARBA00023288"/>
    </source>
</evidence>
<feature type="domain" description="CFEM" evidence="18">
    <location>
        <begin position="6"/>
        <end position="118"/>
    </location>
</feature>
<dbReference type="GO" id="GO:0005576">
    <property type="term" value="C:extracellular region"/>
    <property type="evidence" value="ECO:0007669"/>
    <property type="project" value="UniProtKB-SubCell"/>
</dbReference>
<dbReference type="Pfam" id="PF05730">
    <property type="entry name" value="CFEM"/>
    <property type="match status" value="1"/>
</dbReference>
<evidence type="ECO:0000256" key="2">
    <source>
        <dbReference type="ARBA" id="ARBA00004589"/>
    </source>
</evidence>
<keyword evidence="8 17" id="KW-0732">Signal</keyword>
<dbReference type="OrthoDB" id="2496787at2759"/>
<feature type="signal peptide" evidence="17">
    <location>
        <begin position="1"/>
        <end position="19"/>
    </location>
</feature>
<evidence type="ECO:0000256" key="17">
    <source>
        <dbReference type="SAM" id="SignalP"/>
    </source>
</evidence>
<dbReference type="Pfam" id="PF20684">
    <property type="entry name" value="Fung_rhodopsin"/>
    <property type="match status" value="1"/>
</dbReference>
<keyword evidence="7 16" id="KW-0812">Transmembrane</keyword>
<evidence type="ECO:0000256" key="7">
    <source>
        <dbReference type="ARBA" id="ARBA00022692"/>
    </source>
</evidence>